<evidence type="ECO:0000256" key="1">
    <source>
        <dbReference type="SAM" id="MobiDB-lite"/>
    </source>
</evidence>
<feature type="compositionally biased region" description="Basic and acidic residues" evidence="1">
    <location>
        <begin position="157"/>
        <end position="169"/>
    </location>
</feature>
<evidence type="ECO:0000256" key="2">
    <source>
        <dbReference type="SAM" id="Phobius"/>
    </source>
</evidence>
<keyword evidence="2" id="KW-0472">Membrane</keyword>
<organism evidence="3 4">
    <name type="scientific">Schizophyllum amplum</name>
    <dbReference type="NCBI Taxonomy" id="97359"/>
    <lineage>
        <taxon>Eukaryota</taxon>
        <taxon>Fungi</taxon>
        <taxon>Dikarya</taxon>
        <taxon>Basidiomycota</taxon>
        <taxon>Agaricomycotina</taxon>
        <taxon>Agaricomycetes</taxon>
        <taxon>Agaricomycetidae</taxon>
        <taxon>Agaricales</taxon>
        <taxon>Schizophyllaceae</taxon>
        <taxon>Schizophyllum</taxon>
    </lineage>
</organism>
<dbReference type="OrthoDB" id="3174341at2759"/>
<reference evidence="3 4" key="1">
    <citation type="journal article" date="2019" name="New Phytol.">
        <title>Comparative genomics reveals unique wood-decay strategies and fruiting body development in the Schizophyllaceae.</title>
        <authorList>
            <person name="Almasi E."/>
            <person name="Sahu N."/>
            <person name="Krizsan K."/>
            <person name="Balint B."/>
            <person name="Kovacs G.M."/>
            <person name="Kiss B."/>
            <person name="Cseklye J."/>
            <person name="Drula E."/>
            <person name="Henrissat B."/>
            <person name="Nagy I."/>
            <person name="Chovatia M."/>
            <person name="Adam C."/>
            <person name="LaButti K."/>
            <person name="Lipzen A."/>
            <person name="Riley R."/>
            <person name="Grigoriev I.V."/>
            <person name="Nagy L.G."/>
        </authorList>
    </citation>
    <scope>NUCLEOTIDE SEQUENCE [LARGE SCALE GENOMIC DNA]</scope>
    <source>
        <strain evidence="3 4">NL-1724</strain>
    </source>
</reference>
<keyword evidence="2" id="KW-1133">Transmembrane helix</keyword>
<dbReference type="AlphaFoldDB" id="A0A550CJC6"/>
<dbReference type="Proteomes" id="UP000320762">
    <property type="component" value="Unassembled WGS sequence"/>
</dbReference>
<evidence type="ECO:0000313" key="3">
    <source>
        <dbReference type="EMBL" id="TRM64854.1"/>
    </source>
</evidence>
<accession>A0A550CJC6</accession>
<feature type="region of interest" description="Disordered" evidence="1">
    <location>
        <begin position="157"/>
        <end position="177"/>
    </location>
</feature>
<comment type="caution">
    <text evidence="3">The sequence shown here is derived from an EMBL/GenBank/DDBJ whole genome shotgun (WGS) entry which is preliminary data.</text>
</comment>
<name>A0A550CJC6_9AGAR</name>
<evidence type="ECO:0000313" key="4">
    <source>
        <dbReference type="Proteomes" id="UP000320762"/>
    </source>
</evidence>
<protein>
    <submittedName>
        <fullName evidence="3">Uncharacterized protein</fullName>
    </submittedName>
</protein>
<proteinExistence type="predicted"/>
<keyword evidence="4" id="KW-1185">Reference proteome</keyword>
<feature type="transmembrane region" description="Helical" evidence="2">
    <location>
        <begin position="35"/>
        <end position="56"/>
    </location>
</feature>
<feature type="transmembrane region" description="Helical" evidence="2">
    <location>
        <begin position="77"/>
        <end position="97"/>
    </location>
</feature>
<sequence length="204" mass="22738">MVGSQVGVVFDFVASTILQVWQIYLSVYSLDDWKLIMPLLLTNVVATTLIGIRVWLYRRDVMAWIGSCTVELRVGAVLMLLPESGIMYCVLWVFYIVTPTLLGDNDYGIYITLFFLLADIYPTFIVVVVTLQQQATSKSLGAQSNFLESIRFISHRSEQQREEDSRSEDCVQGSAASNDVLEEIELVSRSRPAGPGGAGEWVVG</sequence>
<gene>
    <name evidence="3" type="ORF">BD626DRAFT_567719</name>
</gene>
<feature type="transmembrane region" description="Helical" evidence="2">
    <location>
        <begin position="109"/>
        <end position="131"/>
    </location>
</feature>
<dbReference type="EMBL" id="VDMD01000006">
    <property type="protein sequence ID" value="TRM64854.1"/>
    <property type="molecule type" value="Genomic_DNA"/>
</dbReference>
<keyword evidence="2" id="KW-0812">Transmembrane</keyword>